<feature type="compositionally biased region" description="Basic residues" evidence="1">
    <location>
        <begin position="22"/>
        <end position="34"/>
    </location>
</feature>
<name>A0A8T0PEI6_PANVG</name>
<dbReference type="PANTHER" id="PTHR46922:SF3">
    <property type="entry name" value="HEAT SHOCK PROTEIN"/>
    <property type="match status" value="1"/>
</dbReference>
<proteinExistence type="predicted"/>
<keyword evidence="3" id="KW-1185">Reference proteome</keyword>
<comment type="caution">
    <text evidence="2">The sequence shown here is derived from an EMBL/GenBank/DDBJ whole genome shotgun (WGS) entry which is preliminary data.</text>
</comment>
<dbReference type="AlphaFoldDB" id="A0A8T0PEI6"/>
<dbReference type="Proteomes" id="UP000823388">
    <property type="component" value="Chromosome 8K"/>
</dbReference>
<sequence>MPRRAHLFLQLAGPNPSQQPRPKPKHQMLRRRPRLPAAPSPPAPAHRRAFRSEAALEAIRSHSLQSKAGAPSSSGAADEAGSASLALYYYPTFAGAYGALAARLFHRRVRRRLLVLPFSSVEPFRAGDFEDAGFQTCYLLDFIGPKKFAFELSQFVPSVIVFDHQQSTLARIPKLGQCPSNVELHIDTSKSSVRSVFDYFSKKLAGTNYESQICENLFGLEDEERVSNVLEYIEDADLRRWQLPNTKEFQTALRGERAKLNCVTNPHVFEQLLQLDVGDLLTRGKSVAHDRVQAAGEFIQKPFKIQLGRGLYGECLAIRADGNSKLSHEIGLELSRMSAAAGLRPIGAVVFMQRGILKVCLRTTDNTTNTANIAKAYGGGGRTSSSSFALRMDEFNTWTSVNS</sequence>
<organism evidence="2 3">
    <name type="scientific">Panicum virgatum</name>
    <name type="common">Blackwell switchgrass</name>
    <dbReference type="NCBI Taxonomy" id="38727"/>
    <lineage>
        <taxon>Eukaryota</taxon>
        <taxon>Viridiplantae</taxon>
        <taxon>Streptophyta</taxon>
        <taxon>Embryophyta</taxon>
        <taxon>Tracheophyta</taxon>
        <taxon>Spermatophyta</taxon>
        <taxon>Magnoliopsida</taxon>
        <taxon>Liliopsida</taxon>
        <taxon>Poales</taxon>
        <taxon>Poaceae</taxon>
        <taxon>PACMAD clade</taxon>
        <taxon>Panicoideae</taxon>
        <taxon>Panicodae</taxon>
        <taxon>Paniceae</taxon>
        <taxon>Panicinae</taxon>
        <taxon>Panicum</taxon>
        <taxon>Panicum sect. Hiantes</taxon>
    </lineage>
</organism>
<protein>
    <submittedName>
        <fullName evidence="2">Uncharacterized protein</fullName>
    </submittedName>
</protein>
<evidence type="ECO:0000313" key="2">
    <source>
        <dbReference type="EMBL" id="KAG2560283.1"/>
    </source>
</evidence>
<evidence type="ECO:0000313" key="3">
    <source>
        <dbReference type="Proteomes" id="UP000823388"/>
    </source>
</evidence>
<feature type="region of interest" description="Disordered" evidence="1">
    <location>
        <begin position="1"/>
        <end position="48"/>
    </location>
</feature>
<dbReference type="PANTHER" id="PTHR46922">
    <property type="entry name" value="DHHA1 DOMAIN PROTEIN"/>
    <property type="match status" value="1"/>
</dbReference>
<reference evidence="2" key="1">
    <citation type="submission" date="2020-05" db="EMBL/GenBank/DDBJ databases">
        <title>WGS assembly of Panicum virgatum.</title>
        <authorList>
            <person name="Lovell J.T."/>
            <person name="Jenkins J."/>
            <person name="Shu S."/>
            <person name="Juenger T.E."/>
            <person name="Schmutz J."/>
        </authorList>
    </citation>
    <scope>NUCLEOTIDE SEQUENCE</scope>
    <source>
        <strain evidence="2">AP13</strain>
    </source>
</reference>
<gene>
    <name evidence="2" type="ORF">PVAP13_8KG052800</name>
</gene>
<evidence type="ECO:0000256" key="1">
    <source>
        <dbReference type="SAM" id="MobiDB-lite"/>
    </source>
</evidence>
<accession>A0A8T0PEI6</accession>
<dbReference type="EMBL" id="CM029051">
    <property type="protein sequence ID" value="KAG2560283.1"/>
    <property type="molecule type" value="Genomic_DNA"/>
</dbReference>